<comment type="similarity">
    <text evidence="1">Belongs to the plant dirigent protein family.</text>
</comment>
<feature type="region of interest" description="Disordered" evidence="2">
    <location>
        <begin position="118"/>
        <end position="148"/>
    </location>
</feature>
<proteinExistence type="inferred from homology"/>
<comment type="function">
    <text evidence="1">Dirigent proteins impart stereoselectivity on the phenoxy radical-coupling reaction, yielding optically active lignans from two molecules of coniferyl alcohol in the biosynthesis of lignans, flavonolignans, and alkaloids and thus plays a central role in plant secondary metabolism.</text>
</comment>
<dbReference type="AlphaFoldDB" id="A0A5A7Q8Y7"/>
<accession>A0A5A7Q8Y7</accession>
<gene>
    <name evidence="3" type="ORF">STAS_18135</name>
</gene>
<evidence type="ECO:0000256" key="2">
    <source>
        <dbReference type="SAM" id="MobiDB-lite"/>
    </source>
</evidence>
<evidence type="ECO:0000256" key="1">
    <source>
        <dbReference type="RuleBase" id="RU363099"/>
    </source>
</evidence>
<reference evidence="4" key="1">
    <citation type="journal article" date="2019" name="Curr. Biol.">
        <title>Genome Sequence of Striga asiatica Provides Insight into the Evolution of Plant Parasitism.</title>
        <authorList>
            <person name="Yoshida S."/>
            <person name="Kim S."/>
            <person name="Wafula E.K."/>
            <person name="Tanskanen J."/>
            <person name="Kim Y.M."/>
            <person name="Honaas L."/>
            <person name="Yang Z."/>
            <person name="Spallek T."/>
            <person name="Conn C.E."/>
            <person name="Ichihashi Y."/>
            <person name="Cheong K."/>
            <person name="Cui S."/>
            <person name="Der J.P."/>
            <person name="Gundlach H."/>
            <person name="Jiao Y."/>
            <person name="Hori C."/>
            <person name="Ishida J.K."/>
            <person name="Kasahara H."/>
            <person name="Kiba T."/>
            <person name="Kim M.S."/>
            <person name="Koo N."/>
            <person name="Laohavisit A."/>
            <person name="Lee Y.H."/>
            <person name="Lumba S."/>
            <person name="McCourt P."/>
            <person name="Mortimer J.C."/>
            <person name="Mutuku J.M."/>
            <person name="Nomura T."/>
            <person name="Sasaki-Sekimoto Y."/>
            <person name="Seto Y."/>
            <person name="Wang Y."/>
            <person name="Wakatake T."/>
            <person name="Sakakibara H."/>
            <person name="Demura T."/>
            <person name="Yamaguchi S."/>
            <person name="Yoneyama K."/>
            <person name="Manabe R.I."/>
            <person name="Nelson D.C."/>
            <person name="Schulman A.H."/>
            <person name="Timko M.P."/>
            <person name="dePamphilis C.W."/>
            <person name="Choi D."/>
            <person name="Shirasu K."/>
        </authorList>
    </citation>
    <scope>NUCLEOTIDE SEQUENCE [LARGE SCALE GENOMIC DNA]</scope>
    <source>
        <strain evidence="4">cv. UVA1</strain>
    </source>
</reference>
<comment type="subcellular location">
    <subcellularLocation>
        <location evidence="1">Secreted</location>
        <location evidence="1">Extracellular space</location>
        <location evidence="1">Apoplast</location>
    </subcellularLocation>
</comment>
<evidence type="ECO:0000313" key="4">
    <source>
        <dbReference type="Proteomes" id="UP000325081"/>
    </source>
</evidence>
<comment type="subunit">
    <text evidence="1">Homodimer.</text>
</comment>
<dbReference type="GO" id="GO:0048046">
    <property type="term" value="C:apoplast"/>
    <property type="evidence" value="ECO:0007669"/>
    <property type="project" value="UniProtKB-SubCell"/>
</dbReference>
<dbReference type="Proteomes" id="UP000325081">
    <property type="component" value="Unassembled WGS sequence"/>
</dbReference>
<evidence type="ECO:0000313" key="3">
    <source>
        <dbReference type="EMBL" id="GER41418.1"/>
    </source>
</evidence>
<keyword evidence="1" id="KW-0052">Apoplast</keyword>
<protein>
    <recommendedName>
        <fullName evidence="1">Dirigent protein</fullName>
    </recommendedName>
</protein>
<keyword evidence="4" id="KW-1185">Reference proteome</keyword>
<dbReference type="Pfam" id="PF03018">
    <property type="entry name" value="Dirigent"/>
    <property type="match status" value="1"/>
</dbReference>
<feature type="region of interest" description="Disordered" evidence="2">
    <location>
        <begin position="235"/>
        <end position="257"/>
    </location>
</feature>
<organism evidence="3 4">
    <name type="scientific">Striga asiatica</name>
    <name type="common">Asiatic witchweed</name>
    <name type="synonym">Buchnera asiatica</name>
    <dbReference type="NCBI Taxonomy" id="4170"/>
    <lineage>
        <taxon>Eukaryota</taxon>
        <taxon>Viridiplantae</taxon>
        <taxon>Streptophyta</taxon>
        <taxon>Embryophyta</taxon>
        <taxon>Tracheophyta</taxon>
        <taxon>Spermatophyta</taxon>
        <taxon>Magnoliopsida</taxon>
        <taxon>eudicotyledons</taxon>
        <taxon>Gunneridae</taxon>
        <taxon>Pentapetalae</taxon>
        <taxon>asterids</taxon>
        <taxon>lamiids</taxon>
        <taxon>Lamiales</taxon>
        <taxon>Orobanchaceae</taxon>
        <taxon>Buchnereae</taxon>
        <taxon>Striga</taxon>
    </lineage>
</organism>
<comment type="caution">
    <text evidence="3">The sequence shown here is derived from an EMBL/GenBank/DDBJ whole genome shotgun (WGS) entry which is preliminary data.</text>
</comment>
<dbReference type="EMBL" id="BKCP01006095">
    <property type="protein sequence ID" value="GER41418.1"/>
    <property type="molecule type" value="Genomic_DNA"/>
</dbReference>
<sequence length="257" mass="28661">MIMPEANGFGKKFTQLQLYVQDMLHGPTPTPINVAMANSTPSSPTFFGLVAVLDDPVRTGLSLDAEIVGRAQGMIVFASIAETNIHLTFDLVFTGGEYNEVTLGASFSQVLSEEDYVSSQKTQSQRARHQPPANIGGGRRRRDHERQQRPFEVEHVCVAGNTWQVVQDDWTGLLFKGDKSRANDKRSLLALQLQLVHSSRSANRFMTRGLQELKANETNNMNVDVGKKLTNMYKKFDPNQSSKRKVRSGSDPIHNRS</sequence>
<dbReference type="OrthoDB" id="1864232at2759"/>
<dbReference type="InterPro" id="IPR004265">
    <property type="entry name" value="Dirigent"/>
</dbReference>
<dbReference type="PANTHER" id="PTHR21495">
    <property type="entry name" value="NUCLEOPORIN-RELATED"/>
    <property type="match status" value="1"/>
</dbReference>
<name>A0A5A7Q8Y7_STRAF</name>
<keyword evidence="1" id="KW-0964">Secreted</keyword>